<evidence type="ECO:0000313" key="2">
    <source>
        <dbReference type="Proteomes" id="UP000295131"/>
    </source>
</evidence>
<comment type="caution">
    <text evidence="1">The sequence shown here is derived from an EMBL/GenBank/DDBJ whole genome shotgun (WGS) entry which is preliminary data.</text>
</comment>
<name>A0A4R5PI22_9HYPH</name>
<dbReference type="Proteomes" id="UP000295131">
    <property type="component" value="Unassembled WGS sequence"/>
</dbReference>
<gene>
    <name evidence="1" type="ORF">E2A64_14095</name>
</gene>
<reference evidence="1 2" key="1">
    <citation type="journal article" date="2013" name="Int. J. Syst. Evol. Microbiol.">
        <title>Hoeflea suaedae sp. nov., an endophytic bacterium isolated from the root of the halophyte Suaeda maritima.</title>
        <authorList>
            <person name="Chung E.J."/>
            <person name="Park J.A."/>
            <person name="Pramanik P."/>
            <person name="Bibi F."/>
            <person name="Jeon C.O."/>
            <person name="Chung Y.R."/>
        </authorList>
    </citation>
    <scope>NUCLEOTIDE SEQUENCE [LARGE SCALE GENOMIC DNA]</scope>
    <source>
        <strain evidence="1 2">YC6898</strain>
    </source>
</reference>
<sequence length="153" mass="16747">MIRFSLHCDQAHEFEIWFGSNADFDGQKKRGLVSCPVCGSSQIEKSLMAPAVARSDKDRSMPVAPIASDVPAAPVAMDPARAEMMAAIRDMVRQVRSSAEDVGDRFPTEARKIHYGEAKERGIIGKANPEEARKLLEEGIGVLPLPNLPEDMN</sequence>
<dbReference type="EMBL" id="SMSI01000003">
    <property type="protein sequence ID" value="TDH34869.1"/>
    <property type="molecule type" value="Genomic_DNA"/>
</dbReference>
<evidence type="ECO:0000313" key="1">
    <source>
        <dbReference type="EMBL" id="TDH34869.1"/>
    </source>
</evidence>
<dbReference type="AlphaFoldDB" id="A0A4R5PI22"/>
<accession>A0A4R5PI22</accession>
<dbReference type="RefSeq" id="WP_133285154.1">
    <property type="nucleotide sequence ID" value="NZ_SMSI01000003.1"/>
</dbReference>
<proteinExistence type="predicted"/>
<dbReference type="InterPro" id="IPR009562">
    <property type="entry name" value="DUF1178"/>
</dbReference>
<dbReference type="PIRSF" id="PIRSF032131">
    <property type="entry name" value="UCP032131"/>
    <property type="match status" value="1"/>
</dbReference>
<keyword evidence="2" id="KW-1185">Reference proteome</keyword>
<organism evidence="1 2">
    <name type="scientific">Pseudohoeflea suaedae</name>
    <dbReference type="NCBI Taxonomy" id="877384"/>
    <lineage>
        <taxon>Bacteria</taxon>
        <taxon>Pseudomonadati</taxon>
        <taxon>Pseudomonadota</taxon>
        <taxon>Alphaproteobacteria</taxon>
        <taxon>Hyphomicrobiales</taxon>
        <taxon>Rhizobiaceae</taxon>
        <taxon>Pseudohoeflea</taxon>
    </lineage>
</organism>
<dbReference type="OrthoDB" id="9799894at2"/>
<dbReference type="Pfam" id="PF06676">
    <property type="entry name" value="DUF1178"/>
    <property type="match status" value="1"/>
</dbReference>
<protein>
    <submittedName>
        <fullName evidence="1">DUF1178 family protein</fullName>
    </submittedName>
</protein>